<protein>
    <recommendedName>
        <fullName evidence="3">PepSY domain-containing protein</fullName>
    </recommendedName>
</protein>
<comment type="caution">
    <text evidence="2">The sequence shown here is derived from an EMBL/GenBank/DDBJ whole genome shotgun (WGS) entry which is preliminary data.</text>
</comment>
<accession>A0A7V4G933</accession>
<dbReference type="AlphaFoldDB" id="A0A7V4G933"/>
<name>A0A7V4G933_9BACT</name>
<proteinExistence type="predicted"/>
<evidence type="ECO:0000313" key="2">
    <source>
        <dbReference type="EMBL" id="HGS05570.1"/>
    </source>
</evidence>
<evidence type="ECO:0000256" key="1">
    <source>
        <dbReference type="SAM" id="Phobius"/>
    </source>
</evidence>
<dbReference type="EMBL" id="DSXI01000441">
    <property type="protein sequence ID" value="HGS05570.1"/>
    <property type="molecule type" value="Genomic_DNA"/>
</dbReference>
<keyword evidence="1" id="KW-0812">Transmembrane</keyword>
<gene>
    <name evidence="2" type="ORF">ENT08_07525</name>
</gene>
<feature type="transmembrane region" description="Helical" evidence="1">
    <location>
        <begin position="67"/>
        <end position="88"/>
    </location>
</feature>
<keyword evidence="1" id="KW-0472">Membrane</keyword>
<keyword evidence="1" id="KW-1133">Transmembrane helix</keyword>
<evidence type="ECO:0008006" key="3">
    <source>
        <dbReference type="Google" id="ProtNLM"/>
    </source>
</evidence>
<organism evidence="2">
    <name type="scientific">Desulfobacca acetoxidans</name>
    <dbReference type="NCBI Taxonomy" id="60893"/>
    <lineage>
        <taxon>Bacteria</taxon>
        <taxon>Pseudomonadati</taxon>
        <taxon>Thermodesulfobacteriota</taxon>
        <taxon>Desulfobaccia</taxon>
        <taxon>Desulfobaccales</taxon>
        <taxon>Desulfobaccaceae</taxon>
        <taxon>Desulfobacca</taxon>
    </lineage>
</organism>
<reference evidence="2" key="1">
    <citation type="journal article" date="2020" name="mSystems">
        <title>Genome- and Community-Level Interaction Insights into Carbon Utilization and Element Cycling Functions of Hydrothermarchaeota in Hydrothermal Sediment.</title>
        <authorList>
            <person name="Zhou Z."/>
            <person name="Liu Y."/>
            <person name="Xu W."/>
            <person name="Pan J."/>
            <person name="Luo Z.H."/>
            <person name="Li M."/>
        </authorList>
    </citation>
    <scope>NUCLEOTIDE SEQUENCE [LARGE SCALE GENOMIC DNA]</scope>
    <source>
        <strain evidence="2">SpSt-548</strain>
    </source>
</reference>
<sequence length="97" mass="10459">MTELYLRTWHRRMGIILALLVVLQAGSGLLLSFLGLIPGAGVEGSPWHALAEVMVALHLGGGVWGKIYRIFLGLGLLGMATSGTLIFFKIRARTPKS</sequence>